<dbReference type="Pfam" id="PF12911">
    <property type="entry name" value="OppC_N"/>
    <property type="match status" value="1"/>
</dbReference>
<dbReference type="InterPro" id="IPR035906">
    <property type="entry name" value="MetI-like_sf"/>
</dbReference>
<protein>
    <submittedName>
        <fullName evidence="9">Glutathione transport system permease protein GsiD</fullName>
    </submittedName>
</protein>
<keyword evidence="5 7" id="KW-1133">Transmembrane helix</keyword>
<evidence type="ECO:0000256" key="2">
    <source>
        <dbReference type="ARBA" id="ARBA00022448"/>
    </source>
</evidence>
<dbReference type="AlphaFoldDB" id="A0A0J6VSZ0"/>
<dbReference type="InterPro" id="IPR025966">
    <property type="entry name" value="OppC_N"/>
</dbReference>
<feature type="transmembrane region" description="Helical" evidence="7">
    <location>
        <begin position="130"/>
        <end position="153"/>
    </location>
</feature>
<dbReference type="SUPFAM" id="SSF161098">
    <property type="entry name" value="MetI-like"/>
    <property type="match status" value="1"/>
</dbReference>
<dbReference type="CDD" id="cd06261">
    <property type="entry name" value="TM_PBP2"/>
    <property type="match status" value="1"/>
</dbReference>
<evidence type="ECO:0000256" key="4">
    <source>
        <dbReference type="ARBA" id="ARBA00022692"/>
    </source>
</evidence>
<dbReference type="GO" id="GO:0005886">
    <property type="term" value="C:plasma membrane"/>
    <property type="evidence" value="ECO:0007669"/>
    <property type="project" value="UniProtKB-SubCell"/>
</dbReference>
<evidence type="ECO:0000259" key="8">
    <source>
        <dbReference type="PROSITE" id="PS50928"/>
    </source>
</evidence>
<feature type="transmembrane region" description="Helical" evidence="7">
    <location>
        <begin position="43"/>
        <end position="65"/>
    </location>
</feature>
<dbReference type="PATRIC" id="fig|1800.3.peg.4917"/>
<comment type="caution">
    <text evidence="9">The sequence shown here is derived from an EMBL/GenBank/DDBJ whole genome shotgun (WGS) entry which is preliminary data.</text>
</comment>
<sequence>MVASVPEVEVPDEPPLPVGVPREHIQGRNPWYLAWLRLRRNKVALACGVLFVVLVLCCLAAPLWAHYVAQTGPNDNHITDTVLIDGVETDVVAPDGTPLGPGLHGRYLLGADQNGRDVMVRLLYGGRTSIYIGVAAAVVTTVLAVIVALLAGYYRGWIDAVLSRILDVIWAFPVLLLGIALGTALAVGGLKLGFVAIAGDSIWIPILIIGLVYVPYMARPLRGEILALREKEFVEAAVAQGMGPLRIMVGELLPNIISTIIVFFTLNIANNMLLESALSFLGAGVRPPNASWGTMIADGYQLIYTAPHLTIVPGLLIVITVLALNVFGDGLRDALDPKARIRLEH</sequence>
<name>A0A0J6VSZ0_MYCCU</name>
<evidence type="ECO:0000256" key="3">
    <source>
        <dbReference type="ARBA" id="ARBA00022475"/>
    </source>
</evidence>
<reference evidence="9 10" key="1">
    <citation type="journal article" date="2015" name="Genome Biol. Evol.">
        <title>Characterization of Three Mycobacterium spp. with Potential Use in Bioremediation by Genome Sequencing and Comparative Genomics.</title>
        <authorList>
            <person name="Das S."/>
            <person name="Pettersson B.M."/>
            <person name="Behra P.R."/>
            <person name="Ramesh M."/>
            <person name="Dasgupta S."/>
            <person name="Bhattacharya A."/>
            <person name="Kirsebom L.A."/>
        </authorList>
    </citation>
    <scope>NUCLEOTIDE SEQUENCE [LARGE SCALE GENOMIC DNA]</scope>
    <source>
        <strain evidence="9 10">DSM 44219</strain>
    </source>
</reference>
<feature type="transmembrane region" description="Helical" evidence="7">
    <location>
        <begin position="309"/>
        <end position="328"/>
    </location>
</feature>
<keyword evidence="2 7" id="KW-0813">Transport</keyword>
<dbReference type="EMBL" id="JYNX01000063">
    <property type="protein sequence ID" value="KMO72598.1"/>
    <property type="molecule type" value="Genomic_DNA"/>
</dbReference>
<dbReference type="InterPro" id="IPR050366">
    <property type="entry name" value="BP-dependent_transpt_permease"/>
</dbReference>
<feature type="domain" description="ABC transmembrane type-1" evidence="8">
    <location>
        <begin position="126"/>
        <end position="328"/>
    </location>
</feature>
<evidence type="ECO:0000256" key="5">
    <source>
        <dbReference type="ARBA" id="ARBA00022989"/>
    </source>
</evidence>
<feature type="transmembrane region" description="Helical" evidence="7">
    <location>
        <begin position="192"/>
        <end position="214"/>
    </location>
</feature>
<dbReference type="Proteomes" id="UP000036176">
    <property type="component" value="Unassembled WGS sequence"/>
</dbReference>
<organism evidence="9 10">
    <name type="scientific">Mycolicibacterium chubuense</name>
    <name type="common">Mycobacterium chubuense</name>
    <dbReference type="NCBI Taxonomy" id="1800"/>
    <lineage>
        <taxon>Bacteria</taxon>
        <taxon>Bacillati</taxon>
        <taxon>Actinomycetota</taxon>
        <taxon>Actinomycetes</taxon>
        <taxon>Mycobacteriales</taxon>
        <taxon>Mycobacteriaceae</taxon>
        <taxon>Mycolicibacterium</taxon>
    </lineage>
</organism>
<gene>
    <name evidence="9" type="primary">gsiD_4</name>
    <name evidence="9" type="ORF">MCHUDSM44219_04891</name>
</gene>
<proteinExistence type="inferred from homology"/>
<dbReference type="GO" id="GO:0055085">
    <property type="term" value="P:transmembrane transport"/>
    <property type="evidence" value="ECO:0007669"/>
    <property type="project" value="InterPro"/>
</dbReference>
<dbReference type="Gene3D" id="1.10.3720.10">
    <property type="entry name" value="MetI-like"/>
    <property type="match status" value="1"/>
</dbReference>
<dbReference type="PROSITE" id="PS50928">
    <property type="entry name" value="ABC_TM1"/>
    <property type="match status" value="1"/>
</dbReference>
<keyword evidence="4 7" id="KW-0812">Transmembrane</keyword>
<feature type="transmembrane region" description="Helical" evidence="7">
    <location>
        <begin position="252"/>
        <end position="269"/>
    </location>
</feature>
<dbReference type="Pfam" id="PF00528">
    <property type="entry name" value="BPD_transp_1"/>
    <property type="match status" value="1"/>
</dbReference>
<keyword evidence="3" id="KW-1003">Cell membrane</keyword>
<keyword evidence="10" id="KW-1185">Reference proteome</keyword>
<evidence type="ECO:0000313" key="10">
    <source>
        <dbReference type="Proteomes" id="UP000036176"/>
    </source>
</evidence>
<evidence type="ECO:0000313" key="9">
    <source>
        <dbReference type="EMBL" id="KMO72598.1"/>
    </source>
</evidence>
<comment type="similarity">
    <text evidence="7">Belongs to the binding-protein-dependent transport system permease family.</text>
</comment>
<evidence type="ECO:0000256" key="6">
    <source>
        <dbReference type="ARBA" id="ARBA00023136"/>
    </source>
</evidence>
<evidence type="ECO:0000256" key="1">
    <source>
        <dbReference type="ARBA" id="ARBA00004651"/>
    </source>
</evidence>
<feature type="transmembrane region" description="Helical" evidence="7">
    <location>
        <begin position="165"/>
        <end position="186"/>
    </location>
</feature>
<dbReference type="RefSeq" id="WP_201778174.1">
    <property type="nucleotide sequence ID" value="NZ_JYNX01000063.1"/>
</dbReference>
<dbReference type="InterPro" id="IPR000515">
    <property type="entry name" value="MetI-like"/>
</dbReference>
<accession>A0A0J6VSZ0</accession>
<dbReference type="PANTHER" id="PTHR43386">
    <property type="entry name" value="OLIGOPEPTIDE TRANSPORT SYSTEM PERMEASE PROTEIN APPC"/>
    <property type="match status" value="1"/>
</dbReference>
<keyword evidence="6 7" id="KW-0472">Membrane</keyword>
<dbReference type="PANTHER" id="PTHR43386:SF1">
    <property type="entry name" value="D,D-DIPEPTIDE TRANSPORT SYSTEM PERMEASE PROTEIN DDPC-RELATED"/>
    <property type="match status" value="1"/>
</dbReference>
<comment type="subcellular location">
    <subcellularLocation>
        <location evidence="1 7">Cell membrane</location>
        <topology evidence="1 7">Multi-pass membrane protein</topology>
    </subcellularLocation>
</comment>
<evidence type="ECO:0000256" key="7">
    <source>
        <dbReference type="RuleBase" id="RU363032"/>
    </source>
</evidence>